<keyword evidence="5" id="KW-0325">Glycoprotein</keyword>
<gene>
    <name evidence="9" type="primary">LOC111599791</name>
</gene>
<protein>
    <submittedName>
        <fullName evidence="9">Uncharacterized protein LOC111599791</fullName>
    </submittedName>
</protein>
<feature type="domain" description="Chitin-binding type-2" evidence="7">
    <location>
        <begin position="52"/>
        <end position="109"/>
    </location>
</feature>
<evidence type="ECO:0000256" key="1">
    <source>
        <dbReference type="ARBA" id="ARBA00022669"/>
    </source>
</evidence>
<feature type="domain" description="Chitin-binding type-2" evidence="7">
    <location>
        <begin position="433"/>
        <end position="498"/>
    </location>
</feature>
<evidence type="ECO:0000256" key="3">
    <source>
        <dbReference type="ARBA" id="ARBA00022737"/>
    </source>
</evidence>
<dbReference type="AlphaFoldDB" id="A0A6J2T054"/>
<organism evidence="8 9">
    <name type="scientific">Drosophila hydei</name>
    <name type="common">Fruit fly</name>
    <dbReference type="NCBI Taxonomy" id="7224"/>
    <lineage>
        <taxon>Eukaryota</taxon>
        <taxon>Metazoa</taxon>
        <taxon>Ecdysozoa</taxon>
        <taxon>Arthropoda</taxon>
        <taxon>Hexapoda</taxon>
        <taxon>Insecta</taxon>
        <taxon>Pterygota</taxon>
        <taxon>Neoptera</taxon>
        <taxon>Endopterygota</taxon>
        <taxon>Diptera</taxon>
        <taxon>Brachycera</taxon>
        <taxon>Muscomorpha</taxon>
        <taxon>Ephydroidea</taxon>
        <taxon>Drosophilidae</taxon>
        <taxon>Drosophila</taxon>
    </lineage>
</organism>
<dbReference type="Proteomes" id="UP000504633">
    <property type="component" value="Unplaced"/>
</dbReference>
<feature type="signal peptide" evidence="6">
    <location>
        <begin position="1"/>
        <end position="25"/>
    </location>
</feature>
<reference evidence="9" key="1">
    <citation type="submission" date="2025-08" db="UniProtKB">
        <authorList>
            <consortium name="RefSeq"/>
        </authorList>
    </citation>
    <scope>IDENTIFICATION</scope>
    <source>
        <strain evidence="9">15085-1641.00</strain>
        <tissue evidence="9">Whole body</tissue>
    </source>
</reference>
<evidence type="ECO:0000313" key="9">
    <source>
        <dbReference type="RefSeq" id="XP_030081795.1"/>
    </source>
</evidence>
<proteinExistence type="predicted"/>
<feature type="domain" description="Chitin-binding type-2" evidence="7">
    <location>
        <begin position="164"/>
        <end position="224"/>
    </location>
</feature>
<feature type="domain" description="Chitin-binding type-2" evidence="7">
    <location>
        <begin position="563"/>
        <end position="623"/>
    </location>
</feature>
<keyword evidence="8" id="KW-1185">Reference proteome</keyword>
<evidence type="ECO:0000313" key="8">
    <source>
        <dbReference type="Proteomes" id="UP000504633"/>
    </source>
</evidence>
<dbReference type="OMA" id="DFHIHHL"/>
<dbReference type="Gene3D" id="2.170.140.10">
    <property type="entry name" value="Chitin binding domain"/>
    <property type="match status" value="7"/>
</dbReference>
<dbReference type="Pfam" id="PF01607">
    <property type="entry name" value="CBM_14"/>
    <property type="match status" value="7"/>
</dbReference>
<feature type="domain" description="Chitin-binding type-2" evidence="7">
    <location>
        <begin position="243"/>
        <end position="300"/>
    </location>
</feature>
<keyword evidence="3" id="KW-0677">Repeat</keyword>
<keyword evidence="2 6" id="KW-0732">Signal</keyword>
<evidence type="ECO:0000259" key="7">
    <source>
        <dbReference type="PROSITE" id="PS50940"/>
    </source>
</evidence>
<dbReference type="SUPFAM" id="SSF57625">
    <property type="entry name" value="Invertebrate chitin-binding proteins"/>
    <property type="match status" value="7"/>
</dbReference>
<keyword evidence="1" id="KW-0147">Chitin-binding</keyword>
<accession>A0A6J2T054</accession>
<evidence type="ECO:0000256" key="4">
    <source>
        <dbReference type="ARBA" id="ARBA00023157"/>
    </source>
</evidence>
<evidence type="ECO:0000256" key="2">
    <source>
        <dbReference type="ARBA" id="ARBA00022729"/>
    </source>
</evidence>
<dbReference type="PANTHER" id="PTHR23301:SF0">
    <property type="entry name" value="CHITIN-BINDING TYPE-2 DOMAIN-CONTAINING PROTEIN-RELATED"/>
    <property type="match status" value="1"/>
</dbReference>
<keyword evidence="4" id="KW-1015">Disulfide bond</keyword>
<dbReference type="InterPro" id="IPR002557">
    <property type="entry name" value="Chitin-bd_dom"/>
</dbReference>
<name>A0A6J2T054_DROHY</name>
<dbReference type="OrthoDB" id="6020543at2759"/>
<dbReference type="RefSeq" id="XP_030081795.1">
    <property type="nucleotide sequence ID" value="XM_030225935.1"/>
</dbReference>
<dbReference type="KEGG" id="dhe:111599791"/>
<evidence type="ECO:0000256" key="5">
    <source>
        <dbReference type="ARBA" id="ARBA00023180"/>
    </source>
</evidence>
<feature type="domain" description="Chitin-binding type-2" evidence="7">
    <location>
        <begin position="642"/>
        <end position="696"/>
    </location>
</feature>
<dbReference type="PROSITE" id="PS50940">
    <property type="entry name" value="CHIT_BIND_II"/>
    <property type="match status" value="8"/>
</dbReference>
<feature type="domain" description="Chitin-binding type-2" evidence="7">
    <location>
        <begin position="507"/>
        <end position="561"/>
    </location>
</feature>
<sequence length="696" mass="79584">MLRNRMKVVISLGFLLFCQYALIEAQQFVAPDPEDDDTETILDGSSLYTGNISLCKNVANRIFLPHVGDCKKYYLCWDGEAIEKQCNNNYEFNARNQSCGYPNKANCMPKCESFNLTSFGYDRTCTKYVLCYYGIPVLRECQDGLQYNADTDRCDFPQYVDCVDNECMRLSESTELLFLPSKASCSKYFLCAKGVAMNYTCAEGLYFSTDCNCCDYPNKSQCQVTSLKRNIEPFARMPLRSADIVCPRHGAHFYAHKSRRDAYYYCIEGHGVTLDCTPGLWYDADVQECREPENILNISKPSHRRIHATLALRQSRERTWCRCDRSRRSSVPGLGMWAGSAPQRRPHIADRVHRRNSHCCMSEAQLCRLSKVLNTFLCMKFIFGLAIFGLLQCARARFYLKPMQQSEEIVAPDPEDNDIDPNGPLHSLVMNDINLCANMADNSLLPYIGNCSHYISCKGGKIASYSSCYEGDAFKELCGENDPNCKLAFDYKYQACTYADDEDLKCLPECEDYKLTSFCYDRTCSKYVLCYYGIPVLRECYDGLQYNAQTDRCDFPEYVDCVENDCPQEKSLSNILYLPSKAQCSKYFICSNGMPWPQECANGLVFNPKCNCCDYASKVECTETVQQRNIQPYSRSPPRRADIICPDTGVHFYPHNSRQDSYYYCVEGQGITLDCTPGLLYDSKIHECRDPKYIQI</sequence>
<dbReference type="GeneID" id="111599791"/>
<dbReference type="GO" id="GO:0008061">
    <property type="term" value="F:chitin binding"/>
    <property type="evidence" value="ECO:0007669"/>
    <property type="project" value="UniProtKB-KW"/>
</dbReference>
<dbReference type="SMART" id="SM00494">
    <property type="entry name" value="ChtBD2"/>
    <property type="match status" value="8"/>
</dbReference>
<feature type="domain" description="Chitin-binding type-2" evidence="7">
    <location>
        <begin position="111"/>
        <end position="162"/>
    </location>
</feature>
<dbReference type="InterPro" id="IPR036508">
    <property type="entry name" value="Chitin-bd_dom_sf"/>
</dbReference>
<dbReference type="GO" id="GO:0005576">
    <property type="term" value="C:extracellular region"/>
    <property type="evidence" value="ECO:0007669"/>
    <property type="project" value="InterPro"/>
</dbReference>
<dbReference type="PANTHER" id="PTHR23301">
    <property type="entry name" value="CHITIN BINDING PERITROPHIN-A"/>
    <property type="match status" value="1"/>
</dbReference>
<evidence type="ECO:0000256" key="6">
    <source>
        <dbReference type="SAM" id="SignalP"/>
    </source>
</evidence>
<dbReference type="InterPro" id="IPR051940">
    <property type="entry name" value="Chitin_bind-dev_reg"/>
</dbReference>
<feature type="chain" id="PRO_5026662572" evidence="6">
    <location>
        <begin position="26"/>
        <end position="696"/>
    </location>
</feature>